<evidence type="ECO:0000256" key="2">
    <source>
        <dbReference type="ARBA" id="ARBA00022771"/>
    </source>
</evidence>
<dbReference type="PANTHER" id="PTHR20930:SF0">
    <property type="entry name" value="PROTEIN ILRUN"/>
    <property type="match status" value="1"/>
</dbReference>
<dbReference type="Pfam" id="PF16158">
    <property type="entry name" value="N_BRCA1_IG"/>
    <property type="match status" value="1"/>
</dbReference>
<dbReference type="GO" id="GO:0008270">
    <property type="term" value="F:zinc ion binding"/>
    <property type="evidence" value="ECO:0007669"/>
    <property type="project" value="UniProtKB-KW"/>
</dbReference>
<keyword evidence="2 4" id="KW-0863">Zinc-finger</keyword>
<keyword evidence="3" id="KW-0862">Zinc</keyword>
<evidence type="ECO:0000256" key="4">
    <source>
        <dbReference type="PROSITE-ProRule" id="PRU00228"/>
    </source>
</evidence>
<sequence>MATPALPSHPGPDHQVSIKVFYNDSNRRFKLPLKDLQAQVLPQKLRLLLGVPANVNVIFERYSDSAGNYIFLDESNPSVYKQLYRAAKAKSKLRIKATVVASLAPGPSDFSIPEPSSQSPPRYSYLETVLSSPIPMAHPETLPATSELATTSIEIDAFQPQSTQTTMQPPRYRDFEADDKIRFPVISHSSPNGMFCIDCNNCGRSIANEHYHCSICEYGDYDVCPQCIEAGASCRSDGHWLIKRMVVNGIVTNSTTETIPPRQLQSEAQAQAQDTQAQETPELTESVAPVQQQQQQQQEEEKPINLQLPKHCPGYKAPTAPTTERVSEMEAALIPGFAARSDVAAQGSVPGDENPMCNGCCREVDESNLVRCNDCEDYDLCLRCLLRNKHGHHPAHTFSLGSDRNFCLKNLIMSRCLPGRQFKHAAICDGCEKRIVGTRHKCLSCPDWDYCASCVQKADQDHPGHRFAPIYEAIGDLPRDSEVHFGIFCDGPLCNDKPAQSYITGVRYKCAVCDDVDFCASCEAHPSHQHNRTHPLIKFKTPVRTVTVSTITEDENSTGHVSLGDQPRVPVDTPAPLHENVEEKKPVIVEQSPVEVEATKPEPAWPAPYHPVPAVEAPEAIKEEDSSSYKAYFVRDAIADGTKLPPNTIFRQTWTLFNPGPLAWPAGSDVRFVGGDTMFNVDSSHPSSVESIRCAMESNKLTTPLGPGQSADFTVTLRTPRREGTAISYWRLKLPNGVPIGHRLWCDIQVQGVVSPTPSVVEPVKKVVEEPAESESSAASTETVGSGMIFPKLEKESPESSLHEDIVSTDRAAIESTASEADVLEDVESLTLDDVSTDAGFLTDEEYDVLDASDQEFLEAKQSIH</sequence>
<dbReference type="CDD" id="cd14947">
    <property type="entry name" value="NBR1_like"/>
    <property type="match status" value="1"/>
</dbReference>
<comment type="caution">
    <text evidence="7">The sequence shown here is derived from an EMBL/GenBank/DDBJ whole genome shotgun (WGS) entry which is preliminary data.</text>
</comment>
<dbReference type="InterPro" id="IPR013783">
    <property type="entry name" value="Ig-like_fold"/>
</dbReference>
<name>A0A1Q5TRQ5_9EURO</name>
<dbReference type="Gene3D" id="3.30.60.90">
    <property type="match status" value="4"/>
</dbReference>
<dbReference type="InterPro" id="IPR000433">
    <property type="entry name" value="Znf_ZZ"/>
</dbReference>
<evidence type="ECO:0000313" key="7">
    <source>
        <dbReference type="EMBL" id="OKP02906.1"/>
    </source>
</evidence>
<accession>A0A1Q5TRQ5</accession>
<protein>
    <submittedName>
        <fullName evidence="7">Next to BRCA1 gene 1 protein</fullName>
    </submittedName>
</protein>
<dbReference type="Gene3D" id="2.60.40.10">
    <property type="entry name" value="Immunoglobulins"/>
    <property type="match status" value="1"/>
</dbReference>
<dbReference type="Proteomes" id="UP000186955">
    <property type="component" value="Unassembled WGS sequence"/>
</dbReference>
<dbReference type="SUPFAM" id="SSF57850">
    <property type="entry name" value="RING/U-box"/>
    <property type="match status" value="4"/>
</dbReference>
<evidence type="ECO:0000259" key="6">
    <source>
        <dbReference type="PROSITE" id="PS50135"/>
    </source>
</evidence>
<dbReference type="PROSITE" id="PS50135">
    <property type="entry name" value="ZF_ZZ_2"/>
    <property type="match status" value="2"/>
</dbReference>
<dbReference type="AlphaFoldDB" id="A0A1Q5TRQ5"/>
<feature type="compositionally biased region" description="Low complexity" evidence="5">
    <location>
        <begin position="774"/>
        <end position="784"/>
    </location>
</feature>
<organism evidence="7 8">
    <name type="scientific">Penicillium subrubescens</name>
    <dbReference type="NCBI Taxonomy" id="1316194"/>
    <lineage>
        <taxon>Eukaryota</taxon>
        <taxon>Fungi</taxon>
        <taxon>Dikarya</taxon>
        <taxon>Ascomycota</taxon>
        <taxon>Pezizomycotina</taxon>
        <taxon>Eurotiomycetes</taxon>
        <taxon>Eurotiomycetidae</taxon>
        <taxon>Eurotiales</taxon>
        <taxon>Aspergillaceae</taxon>
        <taxon>Penicillium</taxon>
    </lineage>
</organism>
<feature type="region of interest" description="Disordered" evidence="5">
    <location>
        <begin position="768"/>
        <end position="806"/>
    </location>
</feature>
<dbReference type="InterPro" id="IPR032350">
    <property type="entry name" value="Nbr1_FW"/>
</dbReference>
<feature type="compositionally biased region" description="Basic and acidic residues" evidence="5">
    <location>
        <begin position="792"/>
        <end position="806"/>
    </location>
</feature>
<dbReference type="STRING" id="1316194.A0A1Q5TRQ5"/>
<proteinExistence type="predicted"/>
<keyword evidence="1" id="KW-0479">Metal-binding</keyword>
<dbReference type="CDD" id="cd02340">
    <property type="entry name" value="ZZ_NBR1_like"/>
    <property type="match status" value="2"/>
</dbReference>
<feature type="domain" description="ZZ-type" evidence="6">
    <location>
        <begin position="490"/>
        <end position="544"/>
    </location>
</feature>
<evidence type="ECO:0000256" key="3">
    <source>
        <dbReference type="ARBA" id="ARBA00022833"/>
    </source>
</evidence>
<keyword evidence="8" id="KW-1185">Reference proteome</keyword>
<dbReference type="SMART" id="SM00291">
    <property type="entry name" value="ZnF_ZZ"/>
    <property type="match status" value="4"/>
</dbReference>
<evidence type="ECO:0000256" key="1">
    <source>
        <dbReference type="ARBA" id="ARBA00022723"/>
    </source>
</evidence>
<feature type="compositionally biased region" description="Low complexity" evidence="5">
    <location>
        <begin position="265"/>
        <end position="280"/>
    </location>
</feature>
<gene>
    <name evidence="7" type="ORF">PENSUB_6978</name>
</gene>
<dbReference type="EMBL" id="MNBE01000622">
    <property type="protein sequence ID" value="OKP02906.1"/>
    <property type="molecule type" value="Genomic_DNA"/>
</dbReference>
<evidence type="ECO:0000313" key="8">
    <source>
        <dbReference type="Proteomes" id="UP000186955"/>
    </source>
</evidence>
<dbReference type="OrthoDB" id="661148at2759"/>
<feature type="region of interest" description="Disordered" evidence="5">
    <location>
        <begin position="257"/>
        <end position="325"/>
    </location>
</feature>
<dbReference type="PANTHER" id="PTHR20930">
    <property type="entry name" value="OVARIAN CARCINOMA ANTIGEN CA125-RELATED"/>
    <property type="match status" value="1"/>
</dbReference>
<dbReference type="Pfam" id="PF00569">
    <property type="entry name" value="ZZ"/>
    <property type="match status" value="2"/>
</dbReference>
<reference evidence="7 8" key="1">
    <citation type="submission" date="2016-10" db="EMBL/GenBank/DDBJ databases">
        <title>Genome sequence of the ascomycete fungus Penicillium subrubescens.</title>
        <authorList>
            <person name="De Vries R.P."/>
            <person name="Peng M."/>
            <person name="Dilokpimol A."/>
            <person name="Hilden K."/>
            <person name="Makela M.R."/>
            <person name="Grigoriev I."/>
            <person name="Riley R."/>
            <person name="Granchi Z."/>
        </authorList>
    </citation>
    <scope>NUCLEOTIDE SEQUENCE [LARGE SCALE GENOMIC DNA]</scope>
    <source>
        <strain evidence="7 8">CBS 132785</strain>
    </source>
</reference>
<feature type="domain" description="ZZ-type" evidence="6">
    <location>
        <begin position="352"/>
        <end position="406"/>
    </location>
</feature>
<evidence type="ECO:0000256" key="5">
    <source>
        <dbReference type="SAM" id="MobiDB-lite"/>
    </source>
</evidence>
<dbReference type="InterPro" id="IPR043145">
    <property type="entry name" value="Znf_ZZ_sf"/>
</dbReference>
<dbReference type="CDD" id="cd02249">
    <property type="entry name" value="ZZ"/>
    <property type="match status" value="1"/>
</dbReference>